<dbReference type="GO" id="GO:0033270">
    <property type="term" value="C:paranode region of axon"/>
    <property type="evidence" value="ECO:0007669"/>
    <property type="project" value="TreeGrafter"/>
</dbReference>
<evidence type="ECO:0000256" key="2">
    <source>
        <dbReference type="ARBA" id="ARBA00011216"/>
    </source>
</evidence>
<evidence type="ECO:0000256" key="1">
    <source>
        <dbReference type="ARBA" id="ARBA00004245"/>
    </source>
</evidence>
<dbReference type="PANTHER" id="PTHR47137:SF1">
    <property type="entry name" value="ERMIN"/>
    <property type="match status" value="1"/>
</dbReference>
<dbReference type="RefSeq" id="XP_031413891.1">
    <property type="nucleotide sequence ID" value="XM_031558031.2"/>
</dbReference>
<dbReference type="GO" id="GO:0043209">
    <property type="term" value="C:myelin sheath"/>
    <property type="evidence" value="ECO:0007669"/>
    <property type="project" value="TreeGrafter"/>
</dbReference>
<dbReference type="GO" id="GO:0030175">
    <property type="term" value="C:filopodium"/>
    <property type="evidence" value="ECO:0007669"/>
    <property type="project" value="TreeGrafter"/>
</dbReference>
<sequence length="390" mass="41222">METAMCTQSLVAESEELPQPECRDTNAESSLIEESSQSTCIESGESIECACGTEESEPKLNPKDDTPVLSVCTESGETIQPLCGHKQSEPPLCQESEELVPSLCSESGQSTHSGSISDGEGLEPSQTQEGQPLCEESAQPDTPASVPEAASCPSRSQPMTDSSATVPIAASKDTCSASLTNQWELEETAPDGTAHPAELPSEHNMTTEGEHSGSPEQLTSTEPQRLMSKETQTEVLGEASATSQTQPDQEKTAVEVNSAAHCDQTCCTAAQEEQAEGTTRGDEAADAAPVLGATGESHRPNGGLESPGDRTSGDDLTGDSQDEVADNEARQSDTSGSGSSPSGATPSTTRRKKPRQSHSFTKSKFSTVSYRKIRRGNTRQRIDEFEAMNM</sequence>
<dbReference type="InterPro" id="IPR008954">
    <property type="entry name" value="Moesin_tail_sf"/>
</dbReference>
<keyword evidence="3" id="KW-0963">Cytoplasm</keyword>
<comment type="subcellular location">
    <subcellularLocation>
        <location evidence="1">Cytoplasm</location>
        <location evidence="1">Cytoskeleton</location>
    </subcellularLocation>
</comment>
<evidence type="ECO:0000256" key="4">
    <source>
        <dbReference type="ARBA" id="ARBA00022553"/>
    </source>
</evidence>
<accession>A0A6P8ENJ5</accession>
<dbReference type="AlphaFoldDB" id="A0A6P8ENJ5"/>
<evidence type="ECO:0000313" key="12">
    <source>
        <dbReference type="RefSeq" id="XP_031413891.1"/>
    </source>
</evidence>
<organism evidence="11 12">
    <name type="scientific">Clupea harengus</name>
    <name type="common">Atlantic herring</name>
    <dbReference type="NCBI Taxonomy" id="7950"/>
    <lineage>
        <taxon>Eukaryota</taxon>
        <taxon>Metazoa</taxon>
        <taxon>Chordata</taxon>
        <taxon>Craniata</taxon>
        <taxon>Vertebrata</taxon>
        <taxon>Euteleostomi</taxon>
        <taxon>Actinopterygii</taxon>
        <taxon>Neopterygii</taxon>
        <taxon>Teleostei</taxon>
        <taxon>Clupei</taxon>
        <taxon>Clupeiformes</taxon>
        <taxon>Clupeoidei</taxon>
        <taxon>Clupeidae</taxon>
        <taxon>Clupea</taxon>
    </lineage>
</organism>
<evidence type="ECO:0000256" key="7">
    <source>
        <dbReference type="ARBA" id="ARBA00025213"/>
    </source>
</evidence>
<dbReference type="KEGG" id="char:105902647"/>
<evidence type="ECO:0000256" key="5">
    <source>
        <dbReference type="ARBA" id="ARBA00023203"/>
    </source>
</evidence>
<evidence type="ECO:0000256" key="3">
    <source>
        <dbReference type="ARBA" id="ARBA00022490"/>
    </source>
</evidence>
<dbReference type="Proteomes" id="UP000515152">
    <property type="component" value="Chromosome 2"/>
</dbReference>
<dbReference type="GO" id="GO:0051015">
    <property type="term" value="F:actin filament binding"/>
    <property type="evidence" value="ECO:0007669"/>
    <property type="project" value="InterPro"/>
</dbReference>
<reference evidence="12" key="1">
    <citation type="submission" date="2025-08" db="UniProtKB">
        <authorList>
            <consortium name="RefSeq"/>
        </authorList>
    </citation>
    <scope>IDENTIFICATION</scope>
</reference>
<feature type="region of interest" description="Disordered" evidence="10">
    <location>
        <begin position="1"/>
        <end position="37"/>
    </location>
</feature>
<name>A0A6P8ENJ5_CLUHA</name>
<protein>
    <recommendedName>
        <fullName evidence="8">Ermin</fullName>
    </recommendedName>
    <alternativeName>
        <fullName evidence="9">Juxtanodin</fullName>
    </alternativeName>
</protein>
<dbReference type="GO" id="GO:0001763">
    <property type="term" value="P:morphogenesis of a branching structure"/>
    <property type="evidence" value="ECO:0007669"/>
    <property type="project" value="TreeGrafter"/>
</dbReference>
<feature type="compositionally biased region" description="Acidic residues" evidence="10">
    <location>
        <begin position="316"/>
        <end position="326"/>
    </location>
</feature>
<evidence type="ECO:0000256" key="10">
    <source>
        <dbReference type="SAM" id="MobiDB-lite"/>
    </source>
</evidence>
<evidence type="ECO:0000256" key="6">
    <source>
        <dbReference type="ARBA" id="ARBA00023212"/>
    </source>
</evidence>
<feature type="compositionally biased region" description="Polar residues" evidence="10">
    <location>
        <begin position="357"/>
        <end position="369"/>
    </location>
</feature>
<keyword evidence="5" id="KW-0009">Actin-binding</keyword>
<feature type="region of interest" description="Disordered" evidence="10">
    <location>
        <begin position="81"/>
        <end position="258"/>
    </location>
</feature>
<dbReference type="GO" id="GO:0033269">
    <property type="term" value="C:internode region of axon"/>
    <property type="evidence" value="ECO:0007669"/>
    <property type="project" value="TreeGrafter"/>
</dbReference>
<evidence type="ECO:0000313" key="11">
    <source>
        <dbReference type="Proteomes" id="UP000515152"/>
    </source>
</evidence>
<feature type="compositionally biased region" description="Polar residues" evidence="10">
    <location>
        <begin position="173"/>
        <end position="183"/>
    </location>
</feature>
<dbReference type="OrthoDB" id="9947518at2759"/>
<feature type="compositionally biased region" description="Polar residues" evidence="10">
    <location>
        <begin position="233"/>
        <end position="247"/>
    </location>
</feature>
<comment type="function">
    <text evidence="7">Plays a role in cytoskeletal rearrangements during the late wrapping and/or compaction phases of myelinogenesis as well as in maintenance and stability of myelin sheath in the adult. May play an important role in late-stage oligodendroglia maturation, myelin/Ranvier node formation during CNS development, and in the maintenance and plasticity of related structures in the mature CNS.</text>
</comment>
<evidence type="ECO:0000256" key="8">
    <source>
        <dbReference type="ARBA" id="ARBA00026168"/>
    </source>
</evidence>
<dbReference type="GO" id="GO:0005856">
    <property type="term" value="C:cytoskeleton"/>
    <property type="evidence" value="ECO:0007669"/>
    <property type="project" value="UniProtKB-SubCell"/>
</dbReference>
<feature type="compositionally biased region" description="Polar residues" evidence="10">
    <location>
        <begin position="1"/>
        <end position="11"/>
    </location>
</feature>
<feature type="compositionally biased region" description="Polar residues" evidence="10">
    <location>
        <begin position="27"/>
        <end position="37"/>
    </location>
</feature>
<feature type="region of interest" description="Disordered" evidence="10">
    <location>
        <begin position="271"/>
        <end position="390"/>
    </location>
</feature>
<dbReference type="InterPro" id="IPR045346">
    <property type="entry name" value="Ermin"/>
</dbReference>
<dbReference type="Pfam" id="PF20491">
    <property type="entry name" value="Ermin"/>
    <property type="match status" value="1"/>
</dbReference>
<gene>
    <name evidence="12" type="primary">LOC105902647</name>
</gene>
<keyword evidence="11" id="KW-1185">Reference proteome</keyword>
<feature type="compositionally biased region" description="Low complexity" evidence="10">
    <location>
        <begin position="332"/>
        <end position="348"/>
    </location>
</feature>
<feature type="compositionally biased region" description="Polar residues" evidence="10">
    <location>
        <begin position="104"/>
        <end position="116"/>
    </location>
</feature>
<dbReference type="GO" id="GO:0008360">
    <property type="term" value="P:regulation of cell shape"/>
    <property type="evidence" value="ECO:0007669"/>
    <property type="project" value="InterPro"/>
</dbReference>
<keyword evidence="4" id="KW-0597">Phosphoprotein</keyword>
<dbReference type="GO" id="GO:0070062">
    <property type="term" value="C:extracellular exosome"/>
    <property type="evidence" value="ECO:0007669"/>
    <property type="project" value="TreeGrafter"/>
</dbReference>
<dbReference type="GO" id="GO:0005938">
    <property type="term" value="C:cell cortex"/>
    <property type="evidence" value="ECO:0007669"/>
    <property type="project" value="TreeGrafter"/>
</dbReference>
<dbReference type="PANTHER" id="PTHR47137">
    <property type="entry name" value="ERMIN"/>
    <property type="match status" value="1"/>
</dbReference>
<keyword evidence="6" id="KW-0206">Cytoskeleton</keyword>
<dbReference type="Gene3D" id="6.10.360.10">
    <property type="match status" value="1"/>
</dbReference>
<dbReference type="GeneID" id="105902647"/>
<dbReference type="GO" id="GO:0043025">
    <property type="term" value="C:neuronal cell body"/>
    <property type="evidence" value="ECO:0007669"/>
    <property type="project" value="TreeGrafter"/>
</dbReference>
<dbReference type="GO" id="GO:0031344">
    <property type="term" value="P:regulation of cell projection organization"/>
    <property type="evidence" value="ECO:0007669"/>
    <property type="project" value="TreeGrafter"/>
</dbReference>
<feature type="compositionally biased region" description="Polar residues" evidence="10">
    <location>
        <begin position="214"/>
        <end position="226"/>
    </location>
</feature>
<feature type="compositionally biased region" description="Polar residues" evidence="10">
    <location>
        <begin position="153"/>
        <end position="165"/>
    </location>
</feature>
<evidence type="ECO:0000256" key="9">
    <source>
        <dbReference type="ARBA" id="ARBA00031224"/>
    </source>
</evidence>
<proteinExistence type="predicted"/>
<comment type="subunit">
    <text evidence="2">Binds actin.</text>
</comment>
<dbReference type="GO" id="GO:0007015">
    <property type="term" value="P:actin filament organization"/>
    <property type="evidence" value="ECO:0007669"/>
    <property type="project" value="InterPro"/>
</dbReference>